<dbReference type="Pfam" id="PF12852">
    <property type="entry name" value="Cupin_6"/>
    <property type="match status" value="1"/>
</dbReference>
<dbReference type="RefSeq" id="WP_066467481.1">
    <property type="nucleotide sequence ID" value="NZ_CBCRUZ010000002.1"/>
</dbReference>
<sequence length="321" mass="34554">MSIRPDPPDQPWQPRDRLGEALYLVRMRGVFYSQTDATAPWGLDLPPFADCLAFHVVTHGHCRLEVADSPPVLLRAGDLALVPHGRGHLLRSEAGAAIIGRVDELPQLMVSEHYSLLRCGGGGAATTLICGVVGFDEPAVGRVLDVLPPVIHVEPGDAQARIQDAVRLMTAELRELRPGGEAVTTRLADILVIEAIRSWLELDPAAHSGWLGALEDPQIGRAIGAVHRNPGGPWTVESLAREAAMSRSAFAARFTELVGESAMRYVTRYRMELAQARLARGDTTVAEVARNLGYLSEASFSRAFTRATGSTPGALRPRAAG</sequence>
<keyword evidence="2" id="KW-0238">DNA-binding</keyword>
<dbReference type="InterPro" id="IPR032783">
    <property type="entry name" value="AraC_lig"/>
</dbReference>
<dbReference type="InterPro" id="IPR020449">
    <property type="entry name" value="Tscrpt_reg_AraC-type_HTH"/>
</dbReference>
<organism evidence="5 6">
    <name type="scientific">Skermania pinensis</name>
    <dbReference type="NCBI Taxonomy" id="39122"/>
    <lineage>
        <taxon>Bacteria</taxon>
        <taxon>Bacillati</taxon>
        <taxon>Actinomycetota</taxon>
        <taxon>Actinomycetes</taxon>
        <taxon>Mycobacteriales</taxon>
        <taxon>Gordoniaceae</taxon>
        <taxon>Skermania</taxon>
    </lineage>
</organism>
<accession>A0ABX8S5Q8</accession>
<dbReference type="InterPro" id="IPR011051">
    <property type="entry name" value="RmlC_Cupin_sf"/>
</dbReference>
<reference evidence="5" key="1">
    <citation type="submission" date="2021-07" db="EMBL/GenBank/DDBJ databases">
        <title>Candidatus Kaistella beijingensis sp. nov. isolated from a municipal wastewater treatment plant is involved in sludge foaming.</title>
        <authorList>
            <person name="Song Y."/>
            <person name="Liu S.-J."/>
        </authorList>
    </citation>
    <scope>NUCLEOTIDE SEQUENCE</scope>
    <source>
        <strain evidence="5">DSM 43998</strain>
    </source>
</reference>
<dbReference type="SMART" id="SM00342">
    <property type="entry name" value="HTH_ARAC"/>
    <property type="match status" value="1"/>
</dbReference>
<gene>
    <name evidence="5" type="ORF">KV203_12715</name>
</gene>
<dbReference type="EMBL" id="CP079105">
    <property type="protein sequence ID" value="QXQ12791.1"/>
    <property type="molecule type" value="Genomic_DNA"/>
</dbReference>
<dbReference type="PROSITE" id="PS00041">
    <property type="entry name" value="HTH_ARAC_FAMILY_1"/>
    <property type="match status" value="1"/>
</dbReference>
<dbReference type="InterPro" id="IPR050204">
    <property type="entry name" value="AraC_XylS_family_regulators"/>
</dbReference>
<keyword evidence="3" id="KW-0804">Transcription</keyword>
<evidence type="ECO:0000256" key="3">
    <source>
        <dbReference type="ARBA" id="ARBA00023163"/>
    </source>
</evidence>
<dbReference type="SUPFAM" id="SSF51182">
    <property type="entry name" value="RmlC-like cupins"/>
    <property type="match status" value="1"/>
</dbReference>
<feature type="domain" description="HTH araC/xylS-type" evidence="4">
    <location>
        <begin position="220"/>
        <end position="318"/>
    </location>
</feature>
<evidence type="ECO:0000256" key="1">
    <source>
        <dbReference type="ARBA" id="ARBA00023015"/>
    </source>
</evidence>
<keyword evidence="1" id="KW-0805">Transcription regulation</keyword>
<keyword evidence="6" id="KW-1185">Reference proteome</keyword>
<evidence type="ECO:0000256" key="2">
    <source>
        <dbReference type="ARBA" id="ARBA00023125"/>
    </source>
</evidence>
<evidence type="ECO:0000313" key="6">
    <source>
        <dbReference type="Proteomes" id="UP000887023"/>
    </source>
</evidence>
<dbReference type="PANTHER" id="PTHR46796:SF7">
    <property type="entry name" value="ARAC FAMILY TRANSCRIPTIONAL REGULATOR"/>
    <property type="match status" value="1"/>
</dbReference>
<dbReference type="SUPFAM" id="SSF46689">
    <property type="entry name" value="Homeodomain-like"/>
    <property type="match status" value="2"/>
</dbReference>
<name>A0ABX8S5Q8_9ACTN</name>
<dbReference type="PRINTS" id="PR00032">
    <property type="entry name" value="HTHARAC"/>
</dbReference>
<dbReference type="Proteomes" id="UP000887023">
    <property type="component" value="Chromosome"/>
</dbReference>
<evidence type="ECO:0000259" key="4">
    <source>
        <dbReference type="PROSITE" id="PS01124"/>
    </source>
</evidence>
<protein>
    <submittedName>
        <fullName evidence="5">AraC family transcriptional regulator</fullName>
    </submittedName>
</protein>
<dbReference type="PROSITE" id="PS01124">
    <property type="entry name" value="HTH_ARAC_FAMILY_2"/>
    <property type="match status" value="1"/>
</dbReference>
<dbReference type="InterPro" id="IPR009057">
    <property type="entry name" value="Homeodomain-like_sf"/>
</dbReference>
<proteinExistence type="predicted"/>
<dbReference type="InterPro" id="IPR018060">
    <property type="entry name" value="HTH_AraC"/>
</dbReference>
<dbReference type="Gene3D" id="1.10.10.60">
    <property type="entry name" value="Homeodomain-like"/>
    <property type="match status" value="1"/>
</dbReference>
<dbReference type="Pfam" id="PF12833">
    <property type="entry name" value="HTH_18"/>
    <property type="match status" value="1"/>
</dbReference>
<evidence type="ECO:0000313" key="5">
    <source>
        <dbReference type="EMBL" id="QXQ12791.1"/>
    </source>
</evidence>
<dbReference type="InterPro" id="IPR018062">
    <property type="entry name" value="HTH_AraC-typ_CS"/>
</dbReference>
<dbReference type="PANTHER" id="PTHR46796">
    <property type="entry name" value="HTH-TYPE TRANSCRIPTIONAL ACTIVATOR RHAS-RELATED"/>
    <property type="match status" value="1"/>
</dbReference>